<organism evidence="9 10">
    <name type="scientific">Sungkyunkwania multivorans</name>
    <dbReference type="NCBI Taxonomy" id="1173618"/>
    <lineage>
        <taxon>Bacteria</taxon>
        <taxon>Pseudomonadati</taxon>
        <taxon>Bacteroidota</taxon>
        <taxon>Flavobacteriia</taxon>
        <taxon>Flavobacteriales</taxon>
        <taxon>Flavobacteriaceae</taxon>
        <taxon>Sungkyunkwania</taxon>
    </lineage>
</organism>
<dbReference type="InterPro" id="IPR036250">
    <property type="entry name" value="AcylCo_DH-like_C"/>
</dbReference>
<dbReference type="PROSITE" id="PS00072">
    <property type="entry name" value="ACYL_COA_DH_1"/>
    <property type="match status" value="1"/>
</dbReference>
<dbReference type="Pfam" id="PF02771">
    <property type="entry name" value="Acyl-CoA_dh_N"/>
    <property type="match status" value="1"/>
</dbReference>
<keyword evidence="5 9" id="KW-0560">Oxidoreductase</keyword>
<dbReference type="Gene3D" id="2.40.110.10">
    <property type="entry name" value="Butyryl-CoA Dehydrogenase, subunit A, domain 2"/>
    <property type="match status" value="1"/>
</dbReference>
<dbReference type="InterPro" id="IPR006089">
    <property type="entry name" value="Acyl-CoA_DH_CS"/>
</dbReference>
<dbReference type="PROSITE" id="PS00073">
    <property type="entry name" value="ACYL_COA_DH_2"/>
    <property type="match status" value="1"/>
</dbReference>
<evidence type="ECO:0000313" key="9">
    <source>
        <dbReference type="EMBL" id="MFD0862565.1"/>
    </source>
</evidence>
<evidence type="ECO:0000259" key="8">
    <source>
        <dbReference type="Pfam" id="PF02771"/>
    </source>
</evidence>
<proteinExistence type="inferred from homology"/>
<evidence type="ECO:0000256" key="4">
    <source>
        <dbReference type="ARBA" id="ARBA00022827"/>
    </source>
</evidence>
<dbReference type="PANTHER" id="PTHR43884">
    <property type="entry name" value="ACYL-COA DEHYDROGENASE"/>
    <property type="match status" value="1"/>
</dbReference>
<accession>A0ABW3CXN7</accession>
<protein>
    <submittedName>
        <fullName evidence="9">Acyl-CoA dehydrogenase family protein</fullName>
        <ecNumber evidence="9">1.-.-.-</ecNumber>
    </submittedName>
</protein>
<feature type="domain" description="Acyl-CoA dehydrogenase/oxidase C-terminal" evidence="6">
    <location>
        <begin position="237"/>
        <end position="385"/>
    </location>
</feature>
<sequence length="395" mass="44408">MESTLTKSRNRYFTEEHEAFRQSFKDFLKKEVVPHIDRWEETGDIDRFIWEKFGEMGYFGLVYPEEYGGLGLDTFYTVIFLEELQKINSGGFAAAMWAHVYLAMTHLNAEGSAAIKQRYLVPSIEGKKIGCLCITEPFGGSDVAGMRTTAVKKGDTYIINGSKTFITNGVYSDYLIVAAKTTPDLGNKGMSIFVIDRDTPGISATKLDKLGWRASDTGEIAFDNVEIPEGHLMGEENKGFQYIMQHFALERLIMGVNAHARAEYALDYAIQYMSERTAFGKSLDKFQALRHSVADMASEVEMCKEFNYAIASRLDKGEYVVKEASMSKLLSTKIADQVIYQCLQLLGGYGYMEEYPMARLLRDSRLGPIGGGTSEILREIIAKMVIDKKEYKPAT</sequence>
<dbReference type="InterPro" id="IPR037069">
    <property type="entry name" value="AcylCoA_DH/ox_N_sf"/>
</dbReference>
<evidence type="ECO:0000256" key="3">
    <source>
        <dbReference type="ARBA" id="ARBA00022630"/>
    </source>
</evidence>
<feature type="domain" description="Acyl-CoA oxidase/dehydrogenase middle" evidence="7">
    <location>
        <begin position="131"/>
        <end position="225"/>
    </location>
</feature>
<comment type="caution">
    <text evidence="9">The sequence shown here is derived from an EMBL/GenBank/DDBJ whole genome shotgun (WGS) entry which is preliminary data.</text>
</comment>
<dbReference type="InterPro" id="IPR009100">
    <property type="entry name" value="AcylCoA_DH/oxidase_NM_dom_sf"/>
</dbReference>
<evidence type="ECO:0000259" key="7">
    <source>
        <dbReference type="Pfam" id="PF02770"/>
    </source>
</evidence>
<dbReference type="SUPFAM" id="SSF47203">
    <property type="entry name" value="Acyl-CoA dehydrogenase C-terminal domain-like"/>
    <property type="match status" value="1"/>
</dbReference>
<dbReference type="Pfam" id="PF02770">
    <property type="entry name" value="Acyl-CoA_dh_M"/>
    <property type="match status" value="1"/>
</dbReference>
<dbReference type="InterPro" id="IPR046373">
    <property type="entry name" value="Acyl-CoA_Oxase/DH_mid-dom_sf"/>
</dbReference>
<dbReference type="EMBL" id="JBHTJH010000010">
    <property type="protein sequence ID" value="MFD0862565.1"/>
    <property type="molecule type" value="Genomic_DNA"/>
</dbReference>
<dbReference type="SUPFAM" id="SSF56645">
    <property type="entry name" value="Acyl-CoA dehydrogenase NM domain-like"/>
    <property type="match status" value="1"/>
</dbReference>
<evidence type="ECO:0000259" key="6">
    <source>
        <dbReference type="Pfam" id="PF00441"/>
    </source>
</evidence>
<dbReference type="InterPro" id="IPR009075">
    <property type="entry name" value="AcylCo_DH/oxidase_C"/>
</dbReference>
<dbReference type="Proteomes" id="UP001596978">
    <property type="component" value="Unassembled WGS sequence"/>
</dbReference>
<keyword evidence="4 5" id="KW-0274">FAD</keyword>
<keyword evidence="3 5" id="KW-0285">Flavoprotein</keyword>
<comment type="similarity">
    <text evidence="2 5">Belongs to the acyl-CoA dehydrogenase family.</text>
</comment>
<dbReference type="Gene3D" id="1.10.540.10">
    <property type="entry name" value="Acyl-CoA dehydrogenase/oxidase, N-terminal domain"/>
    <property type="match status" value="1"/>
</dbReference>
<feature type="domain" description="Acyl-CoA dehydrogenase/oxidase N-terminal" evidence="8">
    <location>
        <begin position="14"/>
        <end position="126"/>
    </location>
</feature>
<comment type="cofactor">
    <cofactor evidence="1 5">
        <name>FAD</name>
        <dbReference type="ChEBI" id="CHEBI:57692"/>
    </cofactor>
</comment>
<name>A0ABW3CXN7_9FLAO</name>
<dbReference type="PANTHER" id="PTHR43884:SF12">
    <property type="entry name" value="ISOVALERYL-COA DEHYDROGENASE, MITOCHONDRIAL-RELATED"/>
    <property type="match status" value="1"/>
</dbReference>
<dbReference type="InterPro" id="IPR006091">
    <property type="entry name" value="Acyl-CoA_Oxase/DH_mid-dom"/>
</dbReference>
<evidence type="ECO:0000256" key="2">
    <source>
        <dbReference type="ARBA" id="ARBA00009347"/>
    </source>
</evidence>
<dbReference type="InterPro" id="IPR013786">
    <property type="entry name" value="AcylCoA_DH/ox_N"/>
</dbReference>
<dbReference type="EC" id="1.-.-.-" evidence="9"/>
<dbReference type="Gene3D" id="1.20.140.10">
    <property type="entry name" value="Butyryl-CoA Dehydrogenase, subunit A, domain 3"/>
    <property type="match status" value="1"/>
</dbReference>
<evidence type="ECO:0000313" key="10">
    <source>
        <dbReference type="Proteomes" id="UP001596978"/>
    </source>
</evidence>
<dbReference type="Pfam" id="PF00441">
    <property type="entry name" value="Acyl-CoA_dh_1"/>
    <property type="match status" value="1"/>
</dbReference>
<dbReference type="RefSeq" id="WP_386407807.1">
    <property type="nucleotide sequence ID" value="NZ_JBHTJH010000010.1"/>
</dbReference>
<evidence type="ECO:0000256" key="1">
    <source>
        <dbReference type="ARBA" id="ARBA00001974"/>
    </source>
</evidence>
<dbReference type="GO" id="GO:0016491">
    <property type="term" value="F:oxidoreductase activity"/>
    <property type="evidence" value="ECO:0007669"/>
    <property type="project" value="UniProtKB-KW"/>
</dbReference>
<gene>
    <name evidence="9" type="ORF">ACFQ1M_10160</name>
</gene>
<evidence type="ECO:0000256" key="5">
    <source>
        <dbReference type="RuleBase" id="RU362125"/>
    </source>
</evidence>
<reference evidence="10" key="1">
    <citation type="journal article" date="2019" name="Int. J. Syst. Evol. Microbiol.">
        <title>The Global Catalogue of Microorganisms (GCM) 10K type strain sequencing project: providing services to taxonomists for standard genome sequencing and annotation.</title>
        <authorList>
            <consortium name="The Broad Institute Genomics Platform"/>
            <consortium name="The Broad Institute Genome Sequencing Center for Infectious Disease"/>
            <person name="Wu L."/>
            <person name="Ma J."/>
        </authorList>
    </citation>
    <scope>NUCLEOTIDE SEQUENCE [LARGE SCALE GENOMIC DNA]</scope>
    <source>
        <strain evidence="10">CCUG 62952</strain>
    </source>
</reference>
<keyword evidence="10" id="KW-1185">Reference proteome</keyword>